<sequence>MATLADLYPALSAVAEALRSQPAQIKAAEAQLDQVLKVPGAYDAAHELAVQKSLPEDIRQLAMSRVKNMVVQSWRSKTIFSDEHREKIKARVLMFLDEPNNAISYHNETIAGKIARQDFPRVWPNIVNDLLNVITSNAQKRLSNDVSDPQATLVTRRALQVLGAILDEYSTKIIASTTTVMIQLTGSLLTPLSNLYGQFSARYFARLNPTTVNDPDVGYDVEIAQLLFRSIARLMIYVWYRVKQINPTEEQIISDFFQNSVTQLESVFNFRVELIMALHASQQFLSMDANGAHCLKLLKDHVQFMVDDYFRTMQKQALSRFINMPRCTELVRYCWDQVVKAMNNPAELRTNEATAAYPSHFLCSAMLLFRESLSMWSPNRQQASEADILPPAFVESAVQQLVQTFLPLSDASLELWSEDPEGFVEEEEKGGDAWEIDPRPCAERVLITFAGKYTEIVLPVLKTMFDAVIATPTTDLATAKQKEAYYAAVGRCAHRLKEVIDFDQWLNQVVVKEVSSPGPFNRVVKRRIAWVISKWYSSDKQAPTSGGTIWEILRYLVQDQGDASDLVVRLTAAIAIGDCVDSLAFDADAFQPHLPFTIEGLVQLASSCETFESKTRVINALSRVIDCVGQRVVPLVGPIQQVIASLWQAASGADGSASVGNDGAVWAFKGSMLALAKALATGEHSASLVPLVIPLVRESLTPASKLYLDEDAVHLWLAALRNSTTLPPPQPGALGLSDLIIEVIDYMRDNIDILSSLLQVLESYLLLNATMVIQLHGLALFEVLKKIIASYNVKDVLAASDLIFRLADPSSWPEALHNSEYFWDLLKNVIEDKLSANVLSDHICLFSRIALQDPNVFNQLITAGAAAHQAAESPLFEGLLDQWWGMGIAALVSTGRHEVMDRLSTEILNMWTDIHGELKESKTAMDEWVKGGSNPEEEPLYLHWERDGHIPPDDFMRGSEGTLEETRRKQVWENDPIRKVKFTTFMAEKMQQGTIACGGQEVLQTKYLKHAEPAVLQQLEVALSSGL</sequence>
<dbReference type="SMART" id="SM00913">
    <property type="entry name" value="IBN_N"/>
    <property type="match status" value="1"/>
</dbReference>
<reference evidence="6 7" key="1">
    <citation type="journal article" date="2019" name="Fungal Biol. Biotechnol.">
        <title>Draft genome sequence of fastidious pathogen Ceratobasidium theobromae, which causes vascular-streak dieback in Theobroma cacao.</title>
        <authorList>
            <person name="Ali S.S."/>
            <person name="Asman A."/>
            <person name="Shao J."/>
            <person name="Firmansyah A.P."/>
            <person name="Susilo A.W."/>
            <person name="Rosmana A."/>
            <person name="McMahon P."/>
            <person name="Junaid M."/>
            <person name="Guest D."/>
            <person name="Kheng T.Y."/>
            <person name="Meinhardt L.W."/>
            <person name="Bailey B.A."/>
        </authorList>
    </citation>
    <scope>NUCLEOTIDE SEQUENCE [LARGE SCALE GENOMIC DNA]</scope>
    <source>
        <strain evidence="6 7">CT2</strain>
    </source>
</reference>
<dbReference type="GO" id="GO:0005635">
    <property type="term" value="C:nuclear envelope"/>
    <property type="evidence" value="ECO:0007669"/>
    <property type="project" value="TreeGrafter"/>
</dbReference>
<proteinExistence type="inferred from homology"/>
<dbReference type="GO" id="GO:0006606">
    <property type="term" value="P:protein import into nucleus"/>
    <property type="evidence" value="ECO:0007669"/>
    <property type="project" value="TreeGrafter"/>
</dbReference>
<dbReference type="InterPro" id="IPR058669">
    <property type="entry name" value="TPR_IPO7/11-like"/>
</dbReference>
<evidence type="ECO:0000256" key="4">
    <source>
        <dbReference type="ARBA" id="ARBA00023242"/>
    </source>
</evidence>
<evidence type="ECO:0000256" key="2">
    <source>
        <dbReference type="ARBA" id="ARBA00007991"/>
    </source>
</evidence>
<comment type="similarity">
    <text evidence="2">Belongs to the importin beta family.</text>
</comment>
<keyword evidence="7" id="KW-1185">Reference proteome</keyword>
<gene>
    <name evidence="6" type="ORF">CTheo_1901</name>
</gene>
<dbReference type="EMBL" id="SSOP01000018">
    <property type="protein sequence ID" value="KAB5594579.1"/>
    <property type="molecule type" value="Genomic_DNA"/>
</dbReference>
<evidence type="ECO:0000313" key="7">
    <source>
        <dbReference type="Proteomes" id="UP000383932"/>
    </source>
</evidence>
<dbReference type="PANTHER" id="PTHR10997:SF7">
    <property type="entry name" value="IMPORTIN-11"/>
    <property type="match status" value="1"/>
</dbReference>
<dbReference type="Gene3D" id="1.25.10.10">
    <property type="entry name" value="Leucine-rich Repeat Variant"/>
    <property type="match status" value="1"/>
</dbReference>
<keyword evidence="3" id="KW-0813">Transport</keyword>
<dbReference type="Proteomes" id="UP000383932">
    <property type="component" value="Unassembled WGS sequence"/>
</dbReference>
<keyword evidence="4" id="KW-0539">Nucleus</keyword>
<dbReference type="PANTHER" id="PTHR10997">
    <property type="entry name" value="IMPORTIN-7, 8, 11"/>
    <property type="match status" value="1"/>
</dbReference>
<dbReference type="PROSITE" id="PS50166">
    <property type="entry name" value="IMPORTIN_B_NT"/>
    <property type="match status" value="1"/>
</dbReference>
<dbReference type="Pfam" id="PF03810">
    <property type="entry name" value="IBN_N"/>
    <property type="match status" value="1"/>
</dbReference>
<protein>
    <submittedName>
        <fullName evidence="6">Importin</fullName>
    </submittedName>
</protein>
<accession>A0A5N5QSH7</accession>
<name>A0A5N5QSH7_9AGAM</name>
<feature type="domain" description="Importin N-terminal" evidence="5">
    <location>
        <begin position="28"/>
        <end position="98"/>
    </location>
</feature>
<dbReference type="GO" id="GO:0005829">
    <property type="term" value="C:cytosol"/>
    <property type="evidence" value="ECO:0007669"/>
    <property type="project" value="TreeGrafter"/>
</dbReference>
<dbReference type="InterPro" id="IPR001494">
    <property type="entry name" value="Importin-beta_N"/>
</dbReference>
<dbReference type="Pfam" id="PF25758">
    <property type="entry name" value="TPR_IPO11"/>
    <property type="match status" value="1"/>
</dbReference>
<comment type="subcellular location">
    <subcellularLocation>
        <location evidence="1">Nucleus</location>
    </subcellularLocation>
</comment>
<dbReference type="SUPFAM" id="SSF48371">
    <property type="entry name" value="ARM repeat"/>
    <property type="match status" value="1"/>
</dbReference>
<dbReference type="AlphaFoldDB" id="A0A5N5QSH7"/>
<comment type="caution">
    <text evidence="6">The sequence shown here is derived from an EMBL/GenBank/DDBJ whole genome shotgun (WGS) entry which is preliminary data.</text>
</comment>
<dbReference type="OrthoDB" id="361693at2759"/>
<evidence type="ECO:0000313" key="6">
    <source>
        <dbReference type="EMBL" id="KAB5594579.1"/>
    </source>
</evidence>
<dbReference type="InterPro" id="IPR016024">
    <property type="entry name" value="ARM-type_fold"/>
</dbReference>
<evidence type="ECO:0000256" key="3">
    <source>
        <dbReference type="ARBA" id="ARBA00022448"/>
    </source>
</evidence>
<evidence type="ECO:0000259" key="5">
    <source>
        <dbReference type="PROSITE" id="PS50166"/>
    </source>
</evidence>
<dbReference type="InterPro" id="IPR011989">
    <property type="entry name" value="ARM-like"/>
</dbReference>
<evidence type="ECO:0000256" key="1">
    <source>
        <dbReference type="ARBA" id="ARBA00004123"/>
    </source>
</evidence>
<dbReference type="GO" id="GO:0031267">
    <property type="term" value="F:small GTPase binding"/>
    <property type="evidence" value="ECO:0007669"/>
    <property type="project" value="InterPro"/>
</dbReference>
<organism evidence="6 7">
    <name type="scientific">Ceratobasidium theobromae</name>
    <dbReference type="NCBI Taxonomy" id="1582974"/>
    <lineage>
        <taxon>Eukaryota</taxon>
        <taxon>Fungi</taxon>
        <taxon>Dikarya</taxon>
        <taxon>Basidiomycota</taxon>
        <taxon>Agaricomycotina</taxon>
        <taxon>Agaricomycetes</taxon>
        <taxon>Cantharellales</taxon>
        <taxon>Ceratobasidiaceae</taxon>
        <taxon>Ceratobasidium</taxon>
    </lineage>
</organism>